<proteinExistence type="predicted"/>
<protein>
    <submittedName>
        <fullName evidence="2">Uncharacterized protein</fullName>
    </submittedName>
</protein>
<dbReference type="AlphaFoldDB" id="A0A7K1LB12"/>
<accession>A0A7K1LB12</accession>
<dbReference type="Proteomes" id="UP000432015">
    <property type="component" value="Unassembled WGS sequence"/>
</dbReference>
<name>A0A7K1LB12_9ACTN</name>
<organism evidence="2 3">
    <name type="scientific">Actinomadura litoris</name>
    <dbReference type="NCBI Taxonomy" id="2678616"/>
    <lineage>
        <taxon>Bacteria</taxon>
        <taxon>Bacillati</taxon>
        <taxon>Actinomycetota</taxon>
        <taxon>Actinomycetes</taxon>
        <taxon>Streptosporangiales</taxon>
        <taxon>Thermomonosporaceae</taxon>
        <taxon>Actinomadura</taxon>
    </lineage>
</organism>
<reference evidence="2 3" key="1">
    <citation type="submission" date="2019-11" db="EMBL/GenBank/DDBJ databases">
        <authorList>
            <person name="Cao P."/>
        </authorList>
    </citation>
    <scope>NUCLEOTIDE SEQUENCE [LARGE SCALE GENOMIC DNA]</scope>
    <source>
        <strain evidence="2 3">NEAU-AAG5</strain>
    </source>
</reference>
<keyword evidence="3" id="KW-1185">Reference proteome</keyword>
<dbReference type="EMBL" id="WOFH01000014">
    <property type="protein sequence ID" value="MUN41375.1"/>
    <property type="molecule type" value="Genomic_DNA"/>
</dbReference>
<evidence type="ECO:0000256" key="1">
    <source>
        <dbReference type="SAM" id="MobiDB-lite"/>
    </source>
</evidence>
<dbReference type="RefSeq" id="WP_156220547.1">
    <property type="nucleotide sequence ID" value="NZ_WOFH01000014.1"/>
</dbReference>
<evidence type="ECO:0000313" key="2">
    <source>
        <dbReference type="EMBL" id="MUN41375.1"/>
    </source>
</evidence>
<feature type="region of interest" description="Disordered" evidence="1">
    <location>
        <begin position="26"/>
        <end position="48"/>
    </location>
</feature>
<evidence type="ECO:0000313" key="3">
    <source>
        <dbReference type="Proteomes" id="UP000432015"/>
    </source>
</evidence>
<sequence length="107" mass="11169">MAADAMTSETDALDLLHAAVRRLVPRAAVSTPPHPDHGQPGPADRPERCLTATHGNAGPLHVVWDPARGGFLWHSGPRAGECLGDTVGVAAIEVAEALTELNRPTTP</sequence>
<comment type="caution">
    <text evidence="2">The sequence shown here is derived from an EMBL/GenBank/DDBJ whole genome shotgun (WGS) entry which is preliminary data.</text>
</comment>
<gene>
    <name evidence="2" type="ORF">GNZ18_32995</name>
</gene>